<dbReference type="EMBL" id="QGGV01000011">
    <property type="protein sequence ID" value="PWK54625.1"/>
    <property type="molecule type" value="Genomic_DNA"/>
</dbReference>
<feature type="chain" id="PRO_5016459246" description="Lipoprotein" evidence="1">
    <location>
        <begin position="19"/>
        <end position="99"/>
    </location>
</feature>
<dbReference type="Proteomes" id="UP000245390">
    <property type="component" value="Unassembled WGS sequence"/>
</dbReference>
<keyword evidence="3" id="KW-1185">Reference proteome</keyword>
<dbReference type="AlphaFoldDB" id="A0A316G2K9"/>
<protein>
    <recommendedName>
        <fullName evidence="4">Lipoprotein</fullName>
    </recommendedName>
</protein>
<dbReference type="RefSeq" id="WP_109760732.1">
    <property type="nucleotide sequence ID" value="NZ_CP034588.1"/>
</dbReference>
<dbReference type="KEGG" id="salo:EF888_14510"/>
<evidence type="ECO:0000256" key="1">
    <source>
        <dbReference type="SAM" id="SignalP"/>
    </source>
</evidence>
<feature type="signal peptide" evidence="1">
    <location>
        <begin position="1"/>
        <end position="18"/>
    </location>
</feature>
<organism evidence="2 3">
    <name type="scientific">Silicimonas algicola</name>
    <dbReference type="NCBI Taxonomy" id="1826607"/>
    <lineage>
        <taxon>Bacteria</taxon>
        <taxon>Pseudomonadati</taxon>
        <taxon>Pseudomonadota</taxon>
        <taxon>Alphaproteobacteria</taxon>
        <taxon>Rhodobacterales</taxon>
        <taxon>Paracoccaceae</taxon>
    </lineage>
</organism>
<comment type="caution">
    <text evidence="2">The sequence shown here is derived from an EMBL/GenBank/DDBJ whole genome shotgun (WGS) entry which is preliminary data.</text>
</comment>
<evidence type="ECO:0000313" key="2">
    <source>
        <dbReference type="EMBL" id="PWK54625.1"/>
    </source>
</evidence>
<keyword evidence="1" id="KW-0732">Signal</keyword>
<dbReference type="PROSITE" id="PS51257">
    <property type="entry name" value="PROKAR_LIPOPROTEIN"/>
    <property type="match status" value="1"/>
</dbReference>
<gene>
    <name evidence="2" type="ORF">C8D95_11160</name>
</gene>
<evidence type="ECO:0000313" key="3">
    <source>
        <dbReference type="Proteomes" id="UP000245390"/>
    </source>
</evidence>
<evidence type="ECO:0008006" key="4">
    <source>
        <dbReference type="Google" id="ProtNLM"/>
    </source>
</evidence>
<dbReference type="OrthoDB" id="7659063at2"/>
<proteinExistence type="predicted"/>
<name>A0A316G2K9_9RHOB</name>
<sequence>MTRLVFIVSATLWLGACASTGVTTSGAPIEGGTSNLPDQLVALAAPGQDLRSVKLMPEDGCYWYRHVGPVETTMLPLLSVNKRHLCTASSAAAAPAPAA</sequence>
<reference evidence="2 3" key="1">
    <citation type="submission" date="2018-05" db="EMBL/GenBank/DDBJ databases">
        <title>Genomic Encyclopedia of Type Strains, Phase IV (KMG-IV): sequencing the most valuable type-strain genomes for metagenomic binning, comparative biology and taxonomic classification.</title>
        <authorList>
            <person name="Goeker M."/>
        </authorList>
    </citation>
    <scope>NUCLEOTIDE SEQUENCE [LARGE SCALE GENOMIC DNA]</scope>
    <source>
        <strain evidence="2 3">DSM 103371</strain>
    </source>
</reference>
<accession>A0A316G2K9</accession>